<organism evidence="1 2">
    <name type="scientific">Spirosoma taeanense</name>
    <dbReference type="NCBI Taxonomy" id="2735870"/>
    <lineage>
        <taxon>Bacteria</taxon>
        <taxon>Pseudomonadati</taxon>
        <taxon>Bacteroidota</taxon>
        <taxon>Cytophagia</taxon>
        <taxon>Cytophagales</taxon>
        <taxon>Cytophagaceae</taxon>
        <taxon>Spirosoma</taxon>
    </lineage>
</organism>
<gene>
    <name evidence="1" type="ORF">HNV11_16350</name>
</gene>
<dbReference type="Proteomes" id="UP000502756">
    <property type="component" value="Chromosome"/>
</dbReference>
<protein>
    <recommendedName>
        <fullName evidence="3">TIR domain-containing protein</fullName>
    </recommendedName>
</protein>
<accession>A0A6M5YA46</accession>
<evidence type="ECO:0000313" key="1">
    <source>
        <dbReference type="EMBL" id="QJW90835.1"/>
    </source>
</evidence>
<name>A0A6M5YA46_9BACT</name>
<evidence type="ECO:0008006" key="3">
    <source>
        <dbReference type="Google" id="ProtNLM"/>
    </source>
</evidence>
<reference evidence="1 2" key="1">
    <citation type="submission" date="2020-05" db="EMBL/GenBank/DDBJ databases">
        <title>Genome sequencing of Spirosoma sp. TS118.</title>
        <authorList>
            <person name="Lee J.-H."/>
            <person name="Jeong S."/>
            <person name="Zhao L."/>
            <person name="Jung J.-H."/>
            <person name="Kim M.-K."/>
            <person name="Lim S."/>
        </authorList>
    </citation>
    <scope>NUCLEOTIDE SEQUENCE [LARGE SCALE GENOMIC DNA]</scope>
    <source>
        <strain evidence="1 2">TS118</strain>
    </source>
</reference>
<dbReference type="EMBL" id="CP053435">
    <property type="protein sequence ID" value="QJW90835.1"/>
    <property type="molecule type" value="Genomic_DNA"/>
</dbReference>
<dbReference type="AlphaFoldDB" id="A0A6M5YA46"/>
<dbReference type="RefSeq" id="WP_171740680.1">
    <property type="nucleotide sequence ID" value="NZ_CP053435.1"/>
</dbReference>
<keyword evidence="2" id="KW-1185">Reference proteome</keyword>
<dbReference type="KEGG" id="stae:HNV11_16350"/>
<proteinExistence type="predicted"/>
<evidence type="ECO:0000313" key="2">
    <source>
        <dbReference type="Proteomes" id="UP000502756"/>
    </source>
</evidence>
<sequence>MASYNFYDNEERPLRDRFLSVLDDTRQDESSTRSLARWQEAFGPNESVPSEEALANLLTDLKAIPTLLSKATCPKHRLFVSHRQIDKGYGLRIAKLANDNGFEFWLDVLDPALKALPTFSHLSAKRLALLTACIIEMGLINSTHVLAVMTRKTKGGEWVPYEYGRVRQVNNTSCWKHPNHIFTLPDYIELGAITNSEATINSWLSGFSPSPSILWKPAWMITKQLP</sequence>